<dbReference type="RefSeq" id="WP_183632681.1">
    <property type="nucleotide sequence ID" value="NZ_BAABLE010000011.1"/>
</dbReference>
<dbReference type="GO" id="GO:0009055">
    <property type="term" value="F:electron transfer activity"/>
    <property type="evidence" value="ECO:0007669"/>
    <property type="project" value="InterPro"/>
</dbReference>
<dbReference type="Pfam" id="PF04205">
    <property type="entry name" value="FMN_bind"/>
    <property type="match status" value="1"/>
</dbReference>
<dbReference type="GO" id="GO:0022900">
    <property type="term" value="P:electron transport chain"/>
    <property type="evidence" value="ECO:0007669"/>
    <property type="project" value="UniProtKB-UniRule"/>
</dbReference>
<keyword evidence="3 6" id="KW-0285">Flavoprotein</keyword>
<keyword evidence="6" id="KW-0812">Transmembrane</keyword>
<comment type="cofactor">
    <cofactor evidence="6">
        <name>FMN</name>
        <dbReference type="ChEBI" id="CHEBI:58210"/>
    </cofactor>
</comment>
<evidence type="ECO:0000256" key="6">
    <source>
        <dbReference type="HAMAP-Rule" id="MF_00479"/>
    </source>
</evidence>
<evidence type="ECO:0000313" key="9">
    <source>
        <dbReference type="Proteomes" id="UP000561045"/>
    </source>
</evidence>
<dbReference type="Gene3D" id="3.90.1010.20">
    <property type="match status" value="1"/>
</dbReference>
<evidence type="ECO:0000256" key="2">
    <source>
        <dbReference type="ARBA" id="ARBA00022553"/>
    </source>
</evidence>
<dbReference type="EMBL" id="JACIET010000001">
    <property type="protein sequence ID" value="MBB4011768.1"/>
    <property type="molecule type" value="Genomic_DNA"/>
</dbReference>
<accession>A0A840BJJ3</accession>
<dbReference type="GO" id="GO:0010181">
    <property type="term" value="F:FMN binding"/>
    <property type="evidence" value="ECO:0007669"/>
    <property type="project" value="InterPro"/>
</dbReference>
<evidence type="ECO:0000313" key="8">
    <source>
        <dbReference type="EMBL" id="MBB4011768.1"/>
    </source>
</evidence>
<comment type="similarity">
    <text evidence="6">Belongs to the RnfG family.</text>
</comment>
<keyword evidence="4 6" id="KW-0288">FMN</keyword>
<dbReference type="PANTHER" id="PTHR36118">
    <property type="entry name" value="ION-TRANSLOCATING OXIDOREDUCTASE COMPLEX SUBUNIT G"/>
    <property type="match status" value="1"/>
</dbReference>
<keyword evidence="2 6" id="KW-0597">Phosphoprotein</keyword>
<reference evidence="8 9" key="1">
    <citation type="submission" date="2020-08" db="EMBL/GenBank/DDBJ databases">
        <title>Genomic Encyclopedia of Type Strains, Phase IV (KMG-IV): sequencing the most valuable type-strain genomes for metagenomic binning, comparative biology and taxonomic classification.</title>
        <authorList>
            <person name="Goeker M."/>
        </authorList>
    </citation>
    <scope>NUCLEOTIDE SEQUENCE [LARGE SCALE GENOMIC DNA]</scope>
    <source>
        <strain evidence="8 9">DSM 106739</strain>
    </source>
</reference>
<protein>
    <recommendedName>
        <fullName evidence="6">Ion-translocating oxidoreductase complex subunit G</fullName>
        <ecNumber evidence="6">7.-.-.-</ecNumber>
    </recommendedName>
    <alternativeName>
        <fullName evidence="6">Rnf electron transport complex subunit G</fullName>
    </alternativeName>
</protein>
<keyword evidence="6" id="KW-0997">Cell inner membrane</keyword>
<evidence type="ECO:0000256" key="5">
    <source>
        <dbReference type="ARBA" id="ARBA00022982"/>
    </source>
</evidence>
<dbReference type="PIRSF" id="PIRSF006091">
    <property type="entry name" value="E_trnsport_RnfG"/>
    <property type="match status" value="1"/>
</dbReference>
<dbReference type="Proteomes" id="UP000561045">
    <property type="component" value="Unassembled WGS sequence"/>
</dbReference>
<dbReference type="EC" id="7.-.-.-" evidence="6"/>
<sequence length="201" mass="21258">MNVAALREGISYQGVLLALFSTLTAAALVVANGFTAPAIHIAEEQDLEASLRQVLPAGFNDNNLLADVVLVKDRAGLDVEVHKASKAGVQQGAVFKTSSIGYAGPIVILVGISREGVVQGVRVLRHAETPGLGDKIEVAKSDWVHAFEGKALTTARWLVKKDGGDFDQFAGATITPRGVVKAVKEALEFHQANHAAIYAEH</sequence>
<comment type="caution">
    <text evidence="8">The sequence shown here is derived from an EMBL/GenBank/DDBJ whole genome shotgun (WGS) entry which is preliminary data.</text>
</comment>
<dbReference type="AlphaFoldDB" id="A0A840BJJ3"/>
<comment type="subcellular location">
    <subcellularLocation>
        <location evidence="6">Cell inner membrane</location>
        <topology evidence="6">Single-pass membrane protein</topology>
    </subcellularLocation>
</comment>
<keyword evidence="5 6" id="KW-0249">Electron transport</keyword>
<dbReference type="SMART" id="SM00900">
    <property type="entry name" value="FMN_bind"/>
    <property type="match status" value="1"/>
</dbReference>
<evidence type="ECO:0000259" key="7">
    <source>
        <dbReference type="SMART" id="SM00900"/>
    </source>
</evidence>
<evidence type="ECO:0000256" key="1">
    <source>
        <dbReference type="ARBA" id="ARBA00022448"/>
    </source>
</evidence>
<evidence type="ECO:0000256" key="3">
    <source>
        <dbReference type="ARBA" id="ARBA00022630"/>
    </source>
</evidence>
<proteinExistence type="inferred from homology"/>
<dbReference type="HAMAP" id="MF_00479">
    <property type="entry name" value="RsxG_RnfG"/>
    <property type="match status" value="1"/>
</dbReference>
<comment type="subunit">
    <text evidence="6">The complex is composed of six subunits: RnfA, RnfB, RnfC, RnfD, RnfE and RnfG.</text>
</comment>
<dbReference type="NCBIfam" id="NF002519">
    <property type="entry name" value="PRK01908.1"/>
    <property type="match status" value="1"/>
</dbReference>
<dbReference type="NCBIfam" id="TIGR01947">
    <property type="entry name" value="rnfG"/>
    <property type="match status" value="1"/>
</dbReference>
<dbReference type="GO" id="GO:0005886">
    <property type="term" value="C:plasma membrane"/>
    <property type="evidence" value="ECO:0007669"/>
    <property type="project" value="UniProtKB-SubCell"/>
</dbReference>
<evidence type="ECO:0000256" key="4">
    <source>
        <dbReference type="ARBA" id="ARBA00022643"/>
    </source>
</evidence>
<dbReference type="InterPro" id="IPR010209">
    <property type="entry name" value="Ion_transpt_RnfG/RsxG"/>
</dbReference>
<feature type="modified residue" description="FMN phosphoryl threonine" evidence="6">
    <location>
        <position position="173"/>
    </location>
</feature>
<feature type="domain" description="FMN-binding" evidence="7">
    <location>
        <begin position="101"/>
        <end position="190"/>
    </location>
</feature>
<dbReference type="PANTHER" id="PTHR36118:SF1">
    <property type="entry name" value="ION-TRANSLOCATING OXIDOREDUCTASE COMPLEX SUBUNIT G"/>
    <property type="match status" value="1"/>
</dbReference>
<keyword evidence="9" id="KW-1185">Reference proteome</keyword>
<keyword evidence="1 6" id="KW-0813">Transport</keyword>
<organism evidence="8 9">
    <name type="scientific">Niveibacterium umoris</name>
    <dbReference type="NCBI Taxonomy" id="1193620"/>
    <lineage>
        <taxon>Bacteria</taxon>
        <taxon>Pseudomonadati</taxon>
        <taxon>Pseudomonadota</taxon>
        <taxon>Betaproteobacteria</taxon>
        <taxon>Rhodocyclales</taxon>
        <taxon>Rhodocyclaceae</taxon>
        <taxon>Niveibacterium</taxon>
    </lineage>
</organism>
<keyword evidence="6" id="KW-1278">Translocase</keyword>
<comment type="function">
    <text evidence="6">Part of a membrane-bound complex that couples electron transfer with translocation of ions across the membrane.</text>
</comment>
<dbReference type="InterPro" id="IPR007329">
    <property type="entry name" value="FMN-bd"/>
</dbReference>
<gene>
    <name evidence="6" type="primary">rnfG</name>
    <name evidence="8" type="ORF">GGR36_001076</name>
</gene>
<name>A0A840BJJ3_9RHOO</name>
<keyword evidence="6" id="KW-1003">Cell membrane</keyword>
<keyword evidence="6" id="KW-1133">Transmembrane helix</keyword>
<keyword evidence="6" id="KW-0472">Membrane</keyword>